<comment type="pathway">
    <text evidence="1 9 11">Cofactor biosynthesis; thiamine diphosphate biosynthesis; thiamine phosphate from 4-amino-2-methyl-5-diphosphomethylpyrimidine and 4-methyl-5-(2-phosphoethyl)-thiazole: step 1/1.</text>
</comment>
<feature type="binding site" evidence="9">
    <location>
        <position position="79"/>
    </location>
    <ligand>
        <name>4-amino-2-methyl-5-(diphosphooxymethyl)pyrimidine</name>
        <dbReference type="ChEBI" id="CHEBI:57841"/>
    </ligand>
</feature>
<evidence type="ECO:0000259" key="12">
    <source>
        <dbReference type="Pfam" id="PF02581"/>
    </source>
</evidence>
<feature type="binding site" evidence="9">
    <location>
        <position position="118"/>
    </location>
    <ligand>
        <name>4-amino-2-methyl-5-(diphosphooxymethyl)pyrimidine</name>
        <dbReference type="ChEBI" id="CHEBI:57841"/>
    </ligand>
</feature>
<evidence type="ECO:0000256" key="8">
    <source>
        <dbReference type="ARBA" id="ARBA00047883"/>
    </source>
</evidence>
<dbReference type="STRING" id="1333998.M2A_3077"/>
<dbReference type="AlphaFoldDB" id="A0A081BEW0"/>
<evidence type="ECO:0000256" key="3">
    <source>
        <dbReference type="ARBA" id="ARBA00022723"/>
    </source>
</evidence>
<comment type="caution">
    <text evidence="13">The sequence shown here is derived from an EMBL/GenBank/DDBJ whole genome shotgun (WGS) entry which is preliminary data.</text>
</comment>
<accession>A0A081BEW0</accession>
<dbReference type="RefSeq" id="WP_045449324.1">
    <property type="nucleotide sequence ID" value="NZ_BBIO01000021.1"/>
</dbReference>
<dbReference type="InterPro" id="IPR022998">
    <property type="entry name" value="ThiamineP_synth_TenI"/>
</dbReference>
<comment type="cofactor">
    <cofactor evidence="9">
        <name>Mg(2+)</name>
        <dbReference type="ChEBI" id="CHEBI:18420"/>
    </cofactor>
    <text evidence="9">Binds 1 Mg(2+) ion per subunit.</text>
</comment>
<dbReference type="InterPro" id="IPR036206">
    <property type="entry name" value="ThiamineP_synth_sf"/>
</dbReference>
<evidence type="ECO:0000256" key="6">
    <source>
        <dbReference type="ARBA" id="ARBA00047334"/>
    </source>
</evidence>
<dbReference type="InterPro" id="IPR013785">
    <property type="entry name" value="Aldolase_TIM"/>
</dbReference>
<feature type="domain" description="Thiamine phosphate synthase/TenI" evidence="12">
    <location>
        <begin position="12"/>
        <end position="197"/>
    </location>
</feature>
<dbReference type="SUPFAM" id="SSF51391">
    <property type="entry name" value="Thiamin phosphate synthase"/>
    <property type="match status" value="1"/>
</dbReference>
<dbReference type="PANTHER" id="PTHR20857">
    <property type="entry name" value="THIAMINE-PHOSPHATE PYROPHOSPHORYLASE"/>
    <property type="match status" value="1"/>
</dbReference>
<dbReference type="GO" id="GO:0000287">
    <property type="term" value="F:magnesium ion binding"/>
    <property type="evidence" value="ECO:0007669"/>
    <property type="project" value="UniProtKB-UniRule"/>
</dbReference>
<keyword evidence="14" id="KW-1185">Reference proteome</keyword>
<dbReference type="GO" id="GO:0005737">
    <property type="term" value="C:cytoplasm"/>
    <property type="evidence" value="ECO:0007669"/>
    <property type="project" value="TreeGrafter"/>
</dbReference>
<feature type="binding site" evidence="9">
    <location>
        <begin position="42"/>
        <end position="46"/>
    </location>
    <ligand>
        <name>4-amino-2-methyl-5-(diphosphooxymethyl)pyrimidine</name>
        <dbReference type="ChEBI" id="CHEBI:57841"/>
    </ligand>
</feature>
<dbReference type="Proteomes" id="UP000028702">
    <property type="component" value="Unassembled WGS sequence"/>
</dbReference>
<keyword evidence="5 9" id="KW-0784">Thiamine biosynthesis</keyword>
<feature type="binding site" evidence="9">
    <location>
        <begin position="145"/>
        <end position="147"/>
    </location>
    <ligand>
        <name>2-[(2R,5Z)-2-carboxy-4-methylthiazol-5(2H)-ylidene]ethyl phosphate</name>
        <dbReference type="ChEBI" id="CHEBI:62899"/>
    </ligand>
</feature>
<evidence type="ECO:0000256" key="10">
    <source>
        <dbReference type="RuleBase" id="RU003826"/>
    </source>
</evidence>
<comment type="catalytic activity">
    <reaction evidence="8 9 10">
        <text>2-[(2R,5Z)-2-carboxy-4-methylthiazol-5(2H)-ylidene]ethyl phosphate + 4-amino-2-methyl-5-(diphosphooxymethyl)pyrimidine + 2 H(+) = thiamine phosphate + CO2 + diphosphate</text>
        <dbReference type="Rhea" id="RHEA:47844"/>
        <dbReference type="ChEBI" id="CHEBI:15378"/>
        <dbReference type="ChEBI" id="CHEBI:16526"/>
        <dbReference type="ChEBI" id="CHEBI:33019"/>
        <dbReference type="ChEBI" id="CHEBI:37575"/>
        <dbReference type="ChEBI" id="CHEBI:57841"/>
        <dbReference type="ChEBI" id="CHEBI:62899"/>
        <dbReference type="EC" id="2.5.1.3"/>
    </reaction>
</comment>
<feature type="binding site" evidence="9">
    <location>
        <position position="99"/>
    </location>
    <ligand>
        <name>Mg(2+)</name>
        <dbReference type="ChEBI" id="CHEBI:18420"/>
    </ligand>
</feature>
<dbReference type="GO" id="GO:0009229">
    <property type="term" value="P:thiamine diphosphate biosynthetic process"/>
    <property type="evidence" value="ECO:0007669"/>
    <property type="project" value="UniProtKB-UniRule"/>
</dbReference>
<evidence type="ECO:0000256" key="4">
    <source>
        <dbReference type="ARBA" id="ARBA00022842"/>
    </source>
</evidence>
<dbReference type="Gene3D" id="3.20.20.70">
    <property type="entry name" value="Aldolase class I"/>
    <property type="match status" value="1"/>
</dbReference>
<comment type="catalytic activity">
    <reaction evidence="6 9 10">
        <text>4-methyl-5-(2-phosphooxyethyl)-thiazole + 4-amino-2-methyl-5-(diphosphooxymethyl)pyrimidine + H(+) = thiamine phosphate + diphosphate</text>
        <dbReference type="Rhea" id="RHEA:22328"/>
        <dbReference type="ChEBI" id="CHEBI:15378"/>
        <dbReference type="ChEBI" id="CHEBI:33019"/>
        <dbReference type="ChEBI" id="CHEBI:37575"/>
        <dbReference type="ChEBI" id="CHEBI:57841"/>
        <dbReference type="ChEBI" id="CHEBI:58296"/>
        <dbReference type="EC" id="2.5.1.3"/>
    </reaction>
</comment>
<protein>
    <recommendedName>
        <fullName evidence="9">Thiamine-phosphate synthase</fullName>
        <shortName evidence="9">TP synthase</shortName>
        <shortName evidence="9">TPS</shortName>
        <ecNumber evidence="9">2.5.1.3</ecNumber>
    </recommendedName>
    <alternativeName>
        <fullName evidence="9">Thiamine-phosphate pyrophosphorylase</fullName>
        <shortName evidence="9">TMP pyrophosphorylase</shortName>
        <shortName evidence="9">TMP-PPase</shortName>
    </alternativeName>
</protein>
<dbReference type="Pfam" id="PF02581">
    <property type="entry name" value="TMP-TENI"/>
    <property type="match status" value="1"/>
</dbReference>
<dbReference type="UniPathway" id="UPA00060">
    <property type="reaction ID" value="UER00141"/>
</dbReference>
<evidence type="ECO:0000256" key="2">
    <source>
        <dbReference type="ARBA" id="ARBA00022679"/>
    </source>
</evidence>
<evidence type="ECO:0000256" key="7">
    <source>
        <dbReference type="ARBA" id="ARBA00047851"/>
    </source>
</evidence>
<dbReference type="EC" id="2.5.1.3" evidence="9"/>
<feature type="binding site" evidence="9">
    <location>
        <position position="80"/>
    </location>
    <ligand>
        <name>Mg(2+)</name>
        <dbReference type="ChEBI" id="CHEBI:18420"/>
    </ligand>
</feature>
<evidence type="ECO:0000256" key="1">
    <source>
        <dbReference type="ARBA" id="ARBA00005165"/>
    </source>
</evidence>
<feature type="binding site" evidence="9">
    <location>
        <position position="148"/>
    </location>
    <ligand>
        <name>4-amino-2-methyl-5-(diphosphooxymethyl)pyrimidine</name>
        <dbReference type="ChEBI" id="CHEBI:57841"/>
    </ligand>
</feature>
<dbReference type="EMBL" id="BBIO01000021">
    <property type="protein sequence ID" value="GAK46578.1"/>
    <property type="molecule type" value="Genomic_DNA"/>
</dbReference>
<evidence type="ECO:0000256" key="5">
    <source>
        <dbReference type="ARBA" id="ARBA00022977"/>
    </source>
</evidence>
<dbReference type="eggNOG" id="COG0352">
    <property type="taxonomic scope" value="Bacteria"/>
</dbReference>
<comment type="similarity">
    <text evidence="9 10">Belongs to the thiamine-phosphate synthase family.</text>
</comment>
<evidence type="ECO:0000313" key="14">
    <source>
        <dbReference type="Proteomes" id="UP000028702"/>
    </source>
</evidence>
<evidence type="ECO:0000256" key="9">
    <source>
        <dbReference type="HAMAP-Rule" id="MF_00097"/>
    </source>
</evidence>
<keyword evidence="4 9" id="KW-0460">Magnesium</keyword>
<keyword evidence="3 9" id="KW-0479">Metal-binding</keyword>
<dbReference type="CDD" id="cd00564">
    <property type="entry name" value="TMP_TenI"/>
    <property type="match status" value="1"/>
</dbReference>
<gene>
    <name evidence="9" type="primary">thiE</name>
    <name evidence="13" type="ORF">M2A_3077</name>
</gene>
<proteinExistence type="inferred from homology"/>
<dbReference type="InterPro" id="IPR034291">
    <property type="entry name" value="TMP_synthase"/>
</dbReference>
<keyword evidence="2 9" id="KW-0808">Transferase</keyword>
<comment type="function">
    <text evidence="9">Condenses 4-methyl-5-(beta-hydroxyethyl)thiazole monophosphate (THZ-P) and 2-methyl-4-amino-5-hydroxymethyl pyrimidine pyrophosphate (HMP-PP) to form thiamine monophosphate (TMP).</text>
</comment>
<feature type="binding site" evidence="9">
    <location>
        <position position="175"/>
    </location>
    <ligand>
        <name>2-[(2R,5Z)-2-carboxy-4-methylthiazol-5(2H)-ylidene]ethyl phosphate</name>
        <dbReference type="ChEBI" id="CHEBI:62899"/>
    </ligand>
</feature>
<evidence type="ECO:0000256" key="11">
    <source>
        <dbReference type="RuleBase" id="RU004253"/>
    </source>
</evidence>
<organism evidence="13 14">
    <name type="scientific">Tepidicaulis marinus</name>
    <dbReference type="NCBI Taxonomy" id="1333998"/>
    <lineage>
        <taxon>Bacteria</taxon>
        <taxon>Pseudomonadati</taxon>
        <taxon>Pseudomonadota</taxon>
        <taxon>Alphaproteobacteria</taxon>
        <taxon>Hyphomicrobiales</taxon>
        <taxon>Parvibaculaceae</taxon>
        <taxon>Tepidicaulis</taxon>
    </lineage>
</organism>
<dbReference type="PANTHER" id="PTHR20857:SF15">
    <property type="entry name" value="THIAMINE-PHOSPHATE SYNTHASE"/>
    <property type="match status" value="1"/>
</dbReference>
<comment type="catalytic activity">
    <reaction evidence="7 9 10">
        <text>2-(2-carboxy-4-methylthiazol-5-yl)ethyl phosphate + 4-amino-2-methyl-5-(diphosphooxymethyl)pyrimidine + 2 H(+) = thiamine phosphate + CO2 + diphosphate</text>
        <dbReference type="Rhea" id="RHEA:47848"/>
        <dbReference type="ChEBI" id="CHEBI:15378"/>
        <dbReference type="ChEBI" id="CHEBI:16526"/>
        <dbReference type="ChEBI" id="CHEBI:33019"/>
        <dbReference type="ChEBI" id="CHEBI:37575"/>
        <dbReference type="ChEBI" id="CHEBI:57841"/>
        <dbReference type="ChEBI" id="CHEBI:62890"/>
        <dbReference type="EC" id="2.5.1.3"/>
    </reaction>
</comment>
<dbReference type="GO" id="GO:0009228">
    <property type="term" value="P:thiamine biosynthetic process"/>
    <property type="evidence" value="ECO:0007669"/>
    <property type="project" value="UniProtKB-KW"/>
</dbReference>
<dbReference type="HAMAP" id="MF_00097">
    <property type="entry name" value="TMP_synthase"/>
    <property type="match status" value="1"/>
</dbReference>
<evidence type="ECO:0000313" key="13">
    <source>
        <dbReference type="EMBL" id="GAK46578.1"/>
    </source>
</evidence>
<comment type="caution">
    <text evidence="9">Lacks conserved residue(s) required for the propagation of feature annotation.</text>
</comment>
<sequence length="218" mass="23355">MSTKDERIPTRLYLITPPRLDPAGFADTLKAALDAGDVASLQLRLKTEAGDTAPADELRRAAEILMPLAHARNVAFIVNDSPEIAREMGADGVHIGQDDTPYKEARKIVGPDAVVGVTCHNSRHLAMEAGEAGADYVAFGAFHPTDTKVTHSRAEPEILTWWSELFELPCVAIGGITVENAPPLIEAGADFLAVSAGVWAHEKGPAEAVRLFNLLMNP</sequence>
<name>A0A081BEW0_9HYPH</name>
<dbReference type="GO" id="GO:0004789">
    <property type="term" value="F:thiamine-phosphate diphosphorylase activity"/>
    <property type="evidence" value="ECO:0007669"/>
    <property type="project" value="UniProtKB-UniRule"/>
</dbReference>
<dbReference type="NCBIfam" id="TIGR00693">
    <property type="entry name" value="thiE"/>
    <property type="match status" value="1"/>
</dbReference>
<reference evidence="13 14" key="1">
    <citation type="submission" date="2014-07" db="EMBL/GenBank/DDBJ databases">
        <title>Tepidicaulis marinum gen. nov., sp. nov., a novel marine bacterium denitrifying nitrate to nitrous oxide strictly under microaerobic conditions.</title>
        <authorList>
            <person name="Takeuchi M."/>
            <person name="Yamagishi T."/>
            <person name="Kamagata Y."/>
            <person name="Oshima K."/>
            <person name="Hattori M."/>
            <person name="Katayama T."/>
            <person name="Hanada S."/>
            <person name="Tamaki H."/>
            <person name="Marumo K."/>
            <person name="Maeda H."/>
            <person name="Nedachi M."/>
            <person name="Iwasaki W."/>
            <person name="Suwa Y."/>
            <person name="Sakata S."/>
        </authorList>
    </citation>
    <scope>NUCLEOTIDE SEQUENCE [LARGE SCALE GENOMIC DNA]</scope>
    <source>
        <strain evidence="13 14">MA2</strain>
    </source>
</reference>